<evidence type="ECO:0000256" key="20">
    <source>
        <dbReference type="PIRSR" id="PIRSR603187-2"/>
    </source>
</evidence>
<dbReference type="PANTHER" id="PTHR40457:SF1">
    <property type="entry name" value="PHOSPHOLIPASE A1"/>
    <property type="match status" value="1"/>
</dbReference>
<evidence type="ECO:0000256" key="17">
    <source>
        <dbReference type="ARBA" id="ARBA00023237"/>
    </source>
</evidence>
<keyword evidence="14" id="KW-0442">Lipid degradation</keyword>
<evidence type="ECO:0000313" key="21">
    <source>
        <dbReference type="EMBL" id="NWH03754.1"/>
    </source>
</evidence>
<proteinExistence type="inferred from homology"/>
<comment type="similarity">
    <text evidence="4">Belongs to the phospholipase A1 family.</text>
</comment>
<keyword evidence="11" id="KW-0732">Signal</keyword>
<evidence type="ECO:0000256" key="15">
    <source>
        <dbReference type="ARBA" id="ARBA00023098"/>
    </source>
</evidence>
<evidence type="ECO:0000256" key="3">
    <source>
        <dbReference type="ARBA" id="ARBA00004571"/>
    </source>
</evidence>
<dbReference type="GO" id="GO:0004623">
    <property type="term" value="F:phospholipase A2 activity"/>
    <property type="evidence" value="ECO:0007669"/>
    <property type="project" value="UniProtKB-EC"/>
</dbReference>
<gene>
    <name evidence="21" type="ORF">HXW94_01900</name>
</gene>
<evidence type="ECO:0000256" key="11">
    <source>
        <dbReference type="ARBA" id="ARBA00022729"/>
    </source>
</evidence>
<keyword evidence="12" id="KW-0378">Hydrolase</keyword>
<evidence type="ECO:0000256" key="6">
    <source>
        <dbReference type="ARBA" id="ARBA00013179"/>
    </source>
</evidence>
<dbReference type="AlphaFoldDB" id="A0A850SQM9"/>
<evidence type="ECO:0000256" key="9">
    <source>
        <dbReference type="ARBA" id="ARBA00022692"/>
    </source>
</evidence>
<feature type="active site" description="Proton acceptor" evidence="19">
    <location>
        <position position="283"/>
    </location>
</feature>
<evidence type="ECO:0000313" key="22">
    <source>
        <dbReference type="Proteomes" id="UP000553343"/>
    </source>
</evidence>
<feature type="binding site" description="in dimeric form" evidence="20">
    <location>
        <position position="293"/>
    </location>
    <ligand>
        <name>Ca(2+)</name>
        <dbReference type="ChEBI" id="CHEBI:29108"/>
        <label>1</label>
    </ligand>
</feature>
<comment type="subcellular location">
    <subcellularLocation>
        <location evidence="3">Cell outer membrane</location>
        <topology evidence="3">Multi-pass membrane protein</topology>
    </subcellularLocation>
</comment>
<dbReference type="GO" id="GO:0009279">
    <property type="term" value="C:cell outer membrane"/>
    <property type="evidence" value="ECO:0007669"/>
    <property type="project" value="UniProtKB-SubCell"/>
</dbReference>
<dbReference type="PRINTS" id="PR01486">
    <property type="entry name" value="PHPHLIPASEA1"/>
</dbReference>
<accession>A0A850SQM9</accession>
<dbReference type="EMBL" id="JACADJ010000004">
    <property type="protein sequence ID" value="NWH03754.1"/>
    <property type="molecule type" value="Genomic_DNA"/>
</dbReference>
<comment type="caution">
    <text evidence="21">The sequence shown here is derived from an EMBL/GenBank/DDBJ whole genome shotgun (WGS) entry which is preliminary data.</text>
</comment>
<keyword evidence="22" id="KW-1185">Reference proteome</keyword>
<comment type="subunit">
    <text evidence="5">Homodimer; dimerization is reversible, and the dimeric form is the active one.</text>
</comment>
<dbReference type="EC" id="3.1.1.32" evidence="6"/>
<sequence>MKKPLRNRYMSYALKTTRLMVVFFVVLALDAVALHLTSARACTSTTFLVPPRENAVAGQPTRFTLFVQNAGTTDVITTDYDSVMVTLRVNEQTHVVRAICMETAPGGTVTLPAGGFAKLTYAFELPQDMTGTISLTLDDFKSSPVLFAAVPPVEPQNREVESASQGQLVIGVKQNEFQPFLKNLSAYEPVYFLFGVDPGLKKSKFQVSFKYKLFNAPFDSRGLNSLVDGLHLAYTQTAYWDLKSTSKPFTDSSYKPELFYLVPKIDLALPWVKMFGVQGGFQHESNGKSGDDSRSTNYIYIKPIMEISLFDQAYLTVAPKLWTYVINEDESNPDLADYRGYFDLQIQAGKPMGLCLNTHTRWAEAGPSIQADLSYPLTSFFNNGLNLYLHFQYFNGYAERLKAYSLKEEIFRVGFSLSR</sequence>
<dbReference type="Proteomes" id="UP000553343">
    <property type="component" value="Unassembled WGS sequence"/>
</dbReference>
<keyword evidence="15" id="KW-0443">Lipid metabolism</keyword>
<evidence type="ECO:0000256" key="5">
    <source>
        <dbReference type="ARBA" id="ARBA00011702"/>
    </source>
</evidence>
<dbReference type="GO" id="GO:0008970">
    <property type="term" value="F:phospholipase A1 activity"/>
    <property type="evidence" value="ECO:0007669"/>
    <property type="project" value="UniProtKB-EC"/>
</dbReference>
<keyword evidence="8" id="KW-1134">Transmembrane beta strand</keyword>
<feature type="binding site" description="in dimeric form" evidence="20">
    <location>
        <position position="246"/>
    </location>
    <ligand>
        <name>Ca(2+)</name>
        <dbReference type="ChEBI" id="CHEBI:29108"/>
        <label>1</label>
    </ligand>
</feature>
<dbReference type="InterPro" id="IPR036541">
    <property type="entry name" value="PLipase_A1_sf"/>
</dbReference>
<dbReference type="Pfam" id="PF02253">
    <property type="entry name" value="PLA1"/>
    <property type="match status" value="1"/>
</dbReference>
<evidence type="ECO:0000256" key="1">
    <source>
        <dbReference type="ARBA" id="ARBA00000111"/>
    </source>
</evidence>
<evidence type="ECO:0000256" key="16">
    <source>
        <dbReference type="ARBA" id="ARBA00023136"/>
    </source>
</evidence>
<dbReference type="Gene3D" id="2.40.230.10">
    <property type="entry name" value="Phospholipase A1"/>
    <property type="match status" value="1"/>
</dbReference>
<name>A0A850SQM9_9BACT</name>
<evidence type="ECO:0000256" key="19">
    <source>
        <dbReference type="PIRSR" id="PIRSR603187-1"/>
    </source>
</evidence>
<evidence type="ECO:0000256" key="4">
    <source>
        <dbReference type="ARBA" id="ARBA00010525"/>
    </source>
</evidence>
<evidence type="ECO:0000256" key="18">
    <source>
        <dbReference type="ARBA" id="ARBA00032375"/>
    </source>
</evidence>
<keyword evidence="9" id="KW-0812">Transmembrane</keyword>
<keyword evidence="17" id="KW-0998">Cell outer membrane</keyword>
<keyword evidence="13 20" id="KW-0106">Calcium</keyword>
<feature type="active site" description="Nucleophile" evidence="19">
    <location>
        <position position="285"/>
    </location>
</feature>
<comment type="cofactor">
    <cofactor evidence="20">
        <name>Ca(2+)</name>
        <dbReference type="ChEBI" id="CHEBI:29108"/>
    </cofactor>
    <text evidence="20">Binds 1 Ca(2+) ion per monomer.</text>
</comment>
<organism evidence="21 22">
    <name type="scientific">Desulfobacter latus</name>
    <dbReference type="NCBI Taxonomy" id="2292"/>
    <lineage>
        <taxon>Bacteria</taxon>
        <taxon>Pseudomonadati</taxon>
        <taxon>Thermodesulfobacteriota</taxon>
        <taxon>Desulfobacteria</taxon>
        <taxon>Desulfobacterales</taxon>
        <taxon>Desulfobacteraceae</taxon>
        <taxon>Desulfobacter</taxon>
    </lineage>
</organism>
<protein>
    <recommendedName>
        <fullName evidence="18">Phosphatidylcholine 1-acylhydrolase</fullName>
        <ecNumber evidence="6">3.1.1.32</ecNumber>
        <ecNumber evidence="7">3.1.1.4</ecNumber>
    </recommendedName>
</protein>
<reference evidence="21 22" key="1">
    <citation type="submission" date="2020-06" db="EMBL/GenBank/DDBJ databases">
        <title>High-quality draft genome of sulfate reducer Desulfobacter latus type strain AcrS2 isolated from marine sediment.</title>
        <authorList>
            <person name="Hoppe M."/>
            <person name="Larsen C.K."/>
            <person name="Marshall I.P.G."/>
            <person name="Schramm A."/>
            <person name="Marietou A.G."/>
        </authorList>
    </citation>
    <scope>NUCLEOTIDE SEQUENCE [LARGE SCALE GENOMIC DNA]</scope>
    <source>
        <strain evidence="21 22">AcRS2</strain>
    </source>
</reference>
<dbReference type="RefSeq" id="WP_178365207.1">
    <property type="nucleotide sequence ID" value="NZ_JACADJ010000004.1"/>
</dbReference>
<dbReference type="SUPFAM" id="SSF56931">
    <property type="entry name" value="Outer membrane phospholipase A (OMPLA)"/>
    <property type="match status" value="1"/>
</dbReference>
<evidence type="ECO:0000256" key="8">
    <source>
        <dbReference type="ARBA" id="ARBA00022452"/>
    </source>
</evidence>
<keyword evidence="10 20" id="KW-0479">Metal-binding</keyword>
<dbReference type="GO" id="GO:0046872">
    <property type="term" value="F:metal ion binding"/>
    <property type="evidence" value="ECO:0007669"/>
    <property type="project" value="UniProtKB-KW"/>
</dbReference>
<comment type="catalytic activity">
    <reaction evidence="1">
        <text>a 1,2-diacyl-sn-glycero-3-phosphocholine + H2O = a 2-acyl-sn-glycero-3-phosphocholine + a fatty acid + H(+)</text>
        <dbReference type="Rhea" id="RHEA:18689"/>
        <dbReference type="ChEBI" id="CHEBI:15377"/>
        <dbReference type="ChEBI" id="CHEBI:15378"/>
        <dbReference type="ChEBI" id="CHEBI:28868"/>
        <dbReference type="ChEBI" id="CHEBI:57643"/>
        <dbReference type="ChEBI" id="CHEBI:57875"/>
        <dbReference type="EC" id="3.1.1.32"/>
    </reaction>
</comment>
<dbReference type="EC" id="3.1.1.4" evidence="7"/>
<evidence type="ECO:0000256" key="14">
    <source>
        <dbReference type="ARBA" id="ARBA00022963"/>
    </source>
</evidence>
<evidence type="ECO:0000256" key="2">
    <source>
        <dbReference type="ARBA" id="ARBA00001604"/>
    </source>
</evidence>
<keyword evidence="16" id="KW-0472">Membrane</keyword>
<comment type="catalytic activity">
    <reaction evidence="2">
        <text>a 1,2-diacyl-sn-glycero-3-phosphocholine + H2O = a 1-acyl-sn-glycero-3-phosphocholine + a fatty acid + H(+)</text>
        <dbReference type="Rhea" id="RHEA:15801"/>
        <dbReference type="ChEBI" id="CHEBI:15377"/>
        <dbReference type="ChEBI" id="CHEBI:15378"/>
        <dbReference type="ChEBI" id="CHEBI:28868"/>
        <dbReference type="ChEBI" id="CHEBI:57643"/>
        <dbReference type="ChEBI" id="CHEBI:58168"/>
        <dbReference type="EC" id="3.1.1.4"/>
    </reaction>
</comment>
<dbReference type="GO" id="GO:0016042">
    <property type="term" value="P:lipid catabolic process"/>
    <property type="evidence" value="ECO:0007669"/>
    <property type="project" value="UniProtKB-KW"/>
</dbReference>
<dbReference type="PANTHER" id="PTHR40457">
    <property type="entry name" value="PHOSPHOLIPASE A1"/>
    <property type="match status" value="1"/>
</dbReference>
<evidence type="ECO:0000256" key="13">
    <source>
        <dbReference type="ARBA" id="ARBA00022837"/>
    </source>
</evidence>
<dbReference type="InterPro" id="IPR003187">
    <property type="entry name" value="PLipase_A1"/>
</dbReference>
<evidence type="ECO:0000256" key="10">
    <source>
        <dbReference type="ARBA" id="ARBA00022723"/>
    </source>
</evidence>
<evidence type="ECO:0000256" key="7">
    <source>
        <dbReference type="ARBA" id="ARBA00013278"/>
    </source>
</evidence>
<evidence type="ECO:0000256" key="12">
    <source>
        <dbReference type="ARBA" id="ARBA00022801"/>
    </source>
</evidence>